<dbReference type="Pfam" id="PF00652">
    <property type="entry name" value="Ricin_B_lectin"/>
    <property type="match status" value="1"/>
</dbReference>
<sequence>MITWDCNGGTSQKWTFRADGSVTTDLSGLCLDVTGTATANGSKVQLWSCTGASNQKWSLSSGG</sequence>
<gene>
    <name evidence="2" type="ORF">IHE70_25165</name>
</gene>
<dbReference type="SUPFAM" id="SSF50370">
    <property type="entry name" value="Ricin B-like lectins"/>
    <property type="match status" value="1"/>
</dbReference>
<dbReference type="AlphaFoldDB" id="A0A927L9C8"/>
<dbReference type="Gene3D" id="2.80.10.50">
    <property type="match status" value="1"/>
</dbReference>
<organism evidence="2 3">
    <name type="scientific">Streptomyces caniscabiei</name>
    <dbReference type="NCBI Taxonomy" id="2746961"/>
    <lineage>
        <taxon>Bacteria</taxon>
        <taxon>Bacillati</taxon>
        <taxon>Actinomycetota</taxon>
        <taxon>Actinomycetes</taxon>
        <taxon>Kitasatosporales</taxon>
        <taxon>Streptomycetaceae</taxon>
        <taxon>Streptomyces</taxon>
    </lineage>
</organism>
<dbReference type="Proteomes" id="UP000661025">
    <property type="component" value="Unassembled WGS sequence"/>
</dbReference>
<dbReference type="InterPro" id="IPR000772">
    <property type="entry name" value="Ricin_B_lectin"/>
</dbReference>
<reference evidence="2" key="1">
    <citation type="submission" date="2020-09" db="EMBL/GenBank/DDBJ databases">
        <title>Streptomyces canutascabiei sp. nov., which causes potato common scab and is distributed across the world.</title>
        <authorList>
            <person name="Nguyen H.P."/>
            <person name="Weisberg A.J."/>
            <person name="Chang J.H."/>
            <person name="Clarke C.R."/>
        </authorList>
    </citation>
    <scope>NUCLEOTIDE SEQUENCE</scope>
    <source>
        <strain evidence="2">ID-01-6.2a</strain>
    </source>
</reference>
<comment type="caution">
    <text evidence="2">The sequence shown here is derived from an EMBL/GenBank/DDBJ whole genome shotgun (WGS) entry which is preliminary data.</text>
</comment>
<accession>A0A927L9C8</accession>
<dbReference type="PROSITE" id="PS50231">
    <property type="entry name" value="RICIN_B_LECTIN"/>
    <property type="match status" value="1"/>
</dbReference>
<evidence type="ECO:0000313" key="2">
    <source>
        <dbReference type="EMBL" id="MBD9726444.1"/>
    </source>
</evidence>
<dbReference type="InterPro" id="IPR035992">
    <property type="entry name" value="Ricin_B-like_lectins"/>
</dbReference>
<name>A0A927L9C8_9ACTN</name>
<dbReference type="EMBL" id="JACYXT010000011">
    <property type="protein sequence ID" value="MBD9726444.1"/>
    <property type="molecule type" value="Genomic_DNA"/>
</dbReference>
<proteinExistence type="predicted"/>
<evidence type="ECO:0000259" key="1">
    <source>
        <dbReference type="Pfam" id="PF00652"/>
    </source>
</evidence>
<evidence type="ECO:0000313" key="3">
    <source>
        <dbReference type="Proteomes" id="UP000661025"/>
    </source>
</evidence>
<feature type="domain" description="Ricin B lectin" evidence="1">
    <location>
        <begin position="2"/>
        <end position="62"/>
    </location>
</feature>
<protein>
    <submittedName>
        <fullName evidence="2">Ricin-type beta-trefoil lectin domain protein</fullName>
    </submittedName>
</protein>